<evidence type="ECO:0000313" key="7">
    <source>
        <dbReference type="Proteomes" id="UP000325785"/>
    </source>
</evidence>
<dbReference type="NCBIfam" id="NF037995">
    <property type="entry name" value="TRAP_S1"/>
    <property type="match status" value="1"/>
</dbReference>
<dbReference type="CDD" id="cd13603">
    <property type="entry name" value="PBP2_TRAP_Siap_TeaA_like"/>
    <property type="match status" value="1"/>
</dbReference>
<name>A0A5P3A8Q1_9RHOB</name>
<dbReference type="Proteomes" id="UP000325785">
    <property type="component" value="Chromosome"/>
</dbReference>
<evidence type="ECO:0000256" key="3">
    <source>
        <dbReference type="ARBA" id="ARBA00022448"/>
    </source>
</evidence>
<dbReference type="RefSeq" id="WP_201455585.1">
    <property type="nucleotide sequence ID" value="NZ_CP031598.1"/>
</dbReference>
<keyword evidence="5" id="KW-0574">Periplasm</keyword>
<protein>
    <submittedName>
        <fullName evidence="6">Neu5Ac-binding protein</fullName>
    </submittedName>
</protein>
<dbReference type="Pfam" id="PF03480">
    <property type="entry name" value="DctP"/>
    <property type="match status" value="1"/>
</dbReference>
<comment type="similarity">
    <text evidence="2">Belongs to the bacterial solute-binding protein 7 family.</text>
</comment>
<dbReference type="InterPro" id="IPR018389">
    <property type="entry name" value="DctP_fam"/>
</dbReference>
<evidence type="ECO:0000256" key="5">
    <source>
        <dbReference type="ARBA" id="ARBA00022764"/>
    </source>
</evidence>
<keyword evidence="3" id="KW-0813">Transport</keyword>
<evidence type="ECO:0000256" key="1">
    <source>
        <dbReference type="ARBA" id="ARBA00004418"/>
    </source>
</evidence>
<dbReference type="PANTHER" id="PTHR33376">
    <property type="match status" value="1"/>
</dbReference>
<evidence type="ECO:0000256" key="2">
    <source>
        <dbReference type="ARBA" id="ARBA00009023"/>
    </source>
</evidence>
<dbReference type="PANTHER" id="PTHR33376:SF7">
    <property type="entry name" value="C4-DICARBOXYLATE-BINDING PROTEIN DCTB"/>
    <property type="match status" value="1"/>
</dbReference>
<reference evidence="6 7" key="1">
    <citation type="submission" date="2018-08" db="EMBL/GenBank/DDBJ databases">
        <title>Genetic Globetrotter - A new plasmid hitch-hiking vast phylogenetic and geographic distances.</title>
        <authorList>
            <person name="Vollmers J."/>
            <person name="Petersen J."/>
        </authorList>
    </citation>
    <scope>NUCLEOTIDE SEQUENCE [LARGE SCALE GENOMIC DNA]</scope>
    <source>
        <strain evidence="6 7">DSM 26383</strain>
    </source>
</reference>
<sequence length="332" mass="36947">MAISQMVRKATLAVAASVGIGVLPVAADTIEIHNTMSTGGSEEAALQKFQELIEEKLGDDFEVNIYLNSQLGSEAEVLELLNIGQTQMALTGGAFMGQYAPEYNAVSVPFVLPSWGAVEHYIMETESGKKMQEIAREKGNLVYLGPQKRAFRHMTANKPINTPDDLEGLPMRMPQIPLWIDVWEELGIQAVVIPSSDIYLAMRTGQVEAHENSLASPYTRQMWEVQDYIIETSHLSFPWHWVASAPWWDGLTDEQRTAISEAAEEARQHGTQVENEKDEFYREALIEKGMEFIQVDQAPFREKAAPAIERAMADMADTVQADIEASIEAASE</sequence>
<gene>
    <name evidence="6" type="primary">siaP_2</name>
    <name evidence="6" type="ORF">RIdsm_00724</name>
</gene>
<dbReference type="KEGG" id="rid:RIdsm_00724"/>
<dbReference type="GO" id="GO:0042597">
    <property type="term" value="C:periplasmic space"/>
    <property type="evidence" value="ECO:0007669"/>
    <property type="project" value="UniProtKB-SubCell"/>
</dbReference>
<evidence type="ECO:0000256" key="4">
    <source>
        <dbReference type="ARBA" id="ARBA00022729"/>
    </source>
</evidence>
<organism evidence="6 7">
    <name type="scientific">Roseovarius indicus</name>
    <dbReference type="NCBI Taxonomy" id="540747"/>
    <lineage>
        <taxon>Bacteria</taxon>
        <taxon>Pseudomonadati</taxon>
        <taxon>Pseudomonadota</taxon>
        <taxon>Alphaproteobacteria</taxon>
        <taxon>Rhodobacterales</taxon>
        <taxon>Roseobacteraceae</taxon>
        <taxon>Roseovarius</taxon>
    </lineage>
</organism>
<dbReference type="InterPro" id="IPR038404">
    <property type="entry name" value="TRAP_DctP_sf"/>
</dbReference>
<dbReference type="AlphaFoldDB" id="A0A5P3A8Q1"/>
<keyword evidence="4" id="KW-0732">Signal</keyword>
<dbReference type="Gene3D" id="3.40.190.170">
    <property type="entry name" value="Bacterial extracellular solute-binding protein, family 7"/>
    <property type="match status" value="1"/>
</dbReference>
<evidence type="ECO:0000313" key="6">
    <source>
        <dbReference type="EMBL" id="QEW24940.1"/>
    </source>
</evidence>
<comment type="subcellular location">
    <subcellularLocation>
        <location evidence="1">Periplasm</location>
    </subcellularLocation>
</comment>
<proteinExistence type="inferred from homology"/>
<accession>A0A5P3A8Q1</accession>
<dbReference type="GO" id="GO:0055085">
    <property type="term" value="P:transmembrane transport"/>
    <property type="evidence" value="ECO:0007669"/>
    <property type="project" value="InterPro"/>
</dbReference>
<dbReference type="EMBL" id="CP031598">
    <property type="protein sequence ID" value="QEW24940.1"/>
    <property type="molecule type" value="Genomic_DNA"/>
</dbReference>